<comment type="caution">
    <text evidence="1">The sequence shown here is derived from an EMBL/GenBank/DDBJ whole genome shotgun (WGS) entry which is preliminary data.</text>
</comment>
<feature type="non-terminal residue" evidence="1">
    <location>
        <position position="1"/>
    </location>
</feature>
<accession>A0ABT8ZUA7</accession>
<evidence type="ECO:0000313" key="2">
    <source>
        <dbReference type="Proteomes" id="UP001176471"/>
    </source>
</evidence>
<protein>
    <submittedName>
        <fullName evidence="1">Uncharacterized protein</fullName>
    </submittedName>
</protein>
<reference evidence="1" key="1">
    <citation type="submission" date="2023-07" db="EMBL/GenBank/DDBJ databases">
        <title>Bacterial whole genome sequence for Sphingobium sp. HBC34.</title>
        <authorList>
            <person name="Le V."/>
            <person name="Ko S.-R."/>
            <person name="Ahn C.-Y."/>
            <person name="Oh H.-M."/>
        </authorList>
    </citation>
    <scope>NUCLEOTIDE SEQUENCE</scope>
    <source>
        <strain evidence="1">HBC34</strain>
    </source>
</reference>
<dbReference type="Proteomes" id="UP001176471">
    <property type="component" value="Unassembled WGS sequence"/>
</dbReference>
<sequence length="89" mass="9850">AVDPHTSLTRQKGFKVDDFYAARSRTIPPLPWSNIAPPFSSMASAPCDTAFRNMFAARKEVFVDLLGWDVPVLEMLDPGSHLAARHHAT</sequence>
<keyword evidence="2" id="KW-1185">Reference proteome</keyword>
<organism evidence="1 2">
    <name type="scientific">Sphingobium cyanobacteriorum</name>
    <dbReference type="NCBI Taxonomy" id="3063954"/>
    <lineage>
        <taxon>Bacteria</taxon>
        <taxon>Pseudomonadati</taxon>
        <taxon>Pseudomonadota</taxon>
        <taxon>Alphaproteobacteria</taxon>
        <taxon>Sphingomonadales</taxon>
        <taxon>Sphingomonadaceae</taxon>
        <taxon>Sphingobium</taxon>
    </lineage>
</organism>
<proteinExistence type="predicted"/>
<name>A0ABT8ZUA7_9SPHN</name>
<dbReference type="EMBL" id="JAUQOM010000038">
    <property type="protein sequence ID" value="MDO7837549.1"/>
    <property type="molecule type" value="Genomic_DNA"/>
</dbReference>
<evidence type="ECO:0000313" key="1">
    <source>
        <dbReference type="EMBL" id="MDO7837549.1"/>
    </source>
</evidence>
<gene>
    <name evidence="1" type="ORF">Q4610_21155</name>
</gene>